<organism evidence="16 17">
    <name type="scientific">Paraburkholderia silvatlantica</name>
    <dbReference type="NCBI Taxonomy" id="321895"/>
    <lineage>
        <taxon>Bacteria</taxon>
        <taxon>Pseudomonadati</taxon>
        <taxon>Pseudomonadota</taxon>
        <taxon>Betaproteobacteria</taxon>
        <taxon>Burkholderiales</taxon>
        <taxon>Burkholderiaceae</taxon>
        <taxon>Paraburkholderia</taxon>
    </lineage>
</organism>
<dbReference type="NCBIfam" id="NF009116">
    <property type="entry name" value="PRK12466.1"/>
    <property type="match status" value="1"/>
</dbReference>
<evidence type="ECO:0000256" key="6">
    <source>
        <dbReference type="ARBA" id="ARBA00011998"/>
    </source>
</evidence>
<dbReference type="InterPro" id="IPR050067">
    <property type="entry name" value="IPM_dehydratase_rel_enz"/>
</dbReference>
<dbReference type="PROSITE" id="PS01244">
    <property type="entry name" value="ACONITASE_2"/>
    <property type="match status" value="1"/>
</dbReference>
<evidence type="ECO:0000256" key="14">
    <source>
        <dbReference type="ARBA" id="ARBA00023304"/>
    </source>
</evidence>
<comment type="function">
    <text evidence="3">Catalyzes the isomerization between 2-isopropylmalate and 3-isopropylmalate, via the formation of 2-isopropylmaleate.</text>
</comment>
<dbReference type="SUPFAM" id="SSF53732">
    <property type="entry name" value="Aconitase iron-sulfur domain"/>
    <property type="match status" value="1"/>
</dbReference>
<keyword evidence="9" id="KW-0028">Amino-acid biosynthesis</keyword>
<evidence type="ECO:0000256" key="9">
    <source>
        <dbReference type="ARBA" id="ARBA00022605"/>
    </source>
</evidence>
<evidence type="ECO:0000256" key="11">
    <source>
        <dbReference type="ARBA" id="ARBA00023004"/>
    </source>
</evidence>
<comment type="cofactor">
    <cofactor evidence="2">
        <name>[4Fe-4S] cluster</name>
        <dbReference type="ChEBI" id="CHEBI:49883"/>
    </cofactor>
</comment>
<gene>
    <name evidence="16" type="ORF">FHX59_006442</name>
</gene>
<keyword evidence="14" id="KW-0100">Branched-chain amino acid biosynthesis</keyword>
<dbReference type="EC" id="4.2.1.33" evidence="6"/>
<keyword evidence="17" id="KW-1185">Reference proteome</keyword>
<keyword evidence="13 16" id="KW-0456">Lyase</keyword>
<sequence length="466" mass="49679">MGLTLFEKIWNRHVVAQLPDDWALLHIDRHLLHDLSGAIALNEVKSRGFRVRNPELVFATADHAVATVPGRTGATNPDGAVRYAQLKAATAEAGIRFFDLGKPGQGIVHVMAPELGLVQPGMTLICGDSHTCTNGALGALAFGIGSSEITHALATQTLLQRKPRTMNIQIRGELGGGVFAKDIGLFLIGLLGTRAGTGYAVEYSGPVVSALSVESRMTLCNLSIELGAKIGMIAPDNKTFAYLQGKPFSPAASRWSEALAQWQQEVGDADAVFDAIHVVDVDSIGPMMTWGTSPEQVIEINQQIPSLDEFDPGDARDDVEAALRYMALRPGATLLGTPVDRVFIGACTNARLTDLREAARLVDGKRVAANVRAWVVPGSEQVKRDAEHEGLDDIFRSAGFEWREPGCSMCVAANGERAKPGERVVSTSNRNFVGRQGPGVRTHLASPASAAAAALAGKIVDPREVI</sequence>
<evidence type="ECO:0000259" key="15">
    <source>
        <dbReference type="Pfam" id="PF00330"/>
    </source>
</evidence>
<evidence type="ECO:0000256" key="1">
    <source>
        <dbReference type="ARBA" id="ARBA00000491"/>
    </source>
</evidence>
<dbReference type="InterPro" id="IPR004430">
    <property type="entry name" value="3-IsopropMal_deHydase_lsu"/>
</dbReference>
<proteinExistence type="predicted"/>
<dbReference type="InterPro" id="IPR036008">
    <property type="entry name" value="Aconitase_4Fe-4S_dom"/>
</dbReference>
<keyword evidence="7" id="KW-0432">Leucine biosynthesis</keyword>
<evidence type="ECO:0000256" key="5">
    <source>
        <dbReference type="ARBA" id="ARBA00011271"/>
    </source>
</evidence>
<feature type="domain" description="Aconitase/3-isopropylmalate dehydratase large subunit alpha/beta/alpha" evidence="15">
    <location>
        <begin position="7"/>
        <end position="457"/>
    </location>
</feature>
<comment type="caution">
    <text evidence="16">The sequence shown here is derived from an EMBL/GenBank/DDBJ whole genome shotgun (WGS) entry which is preliminary data.</text>
</comment>
<keyword evidence="12" id="KW-0411">Iron-sulfur</keyword>
<dbReference type="GO" id="GO:0003861">
    <property type="term" value="F:3-isopropylmalate dehydratase activity"/>
    <property type="evidence" value="ECO:0007669"/>
    <property type="project" value="UniProtKB-EC"/>
</dbReference>
<evidence type="ECO:0000313" key="17">
    <source>
        <dbReference type="Proteomes" id="UP000533533"/>
    </source>
</evidence>
<evidence type="ECO:0000256" key="13">
    <source>
        <dbReference type="ARBA" id="ARBA00023239"/>
    </source>
</evidence>
<name>A0ABR6FX08_9BURK</name>
<evidence type="ECO:0000256" key="2">
    <source>
        <dbReference type="ARBA" id="ARBA00001966"/>
    </source>
</evidence>
<dbReference type="PRINTS" id="PR00415">
    <property type="entry name" value="ACONITASE"/>
</dbReference>
<dbReference type="EMBL" id="JACHVZ010000023">
    <property type="protein sequence ID" value="MBB2931968.1"/>
    <property type="molecule type" value="Genomic_DNA"/>
</dbReference>
<dbReference type="NCBIfam" id="TIGR00170">
    <property type="entry name" value="leuC"/>
    <property type="match status" value="1"/>
</dbReference>
<comment type="catalytic activity">
    <reaction evidence="1">
        <text>(2R,3S)-3-isopropylmalate = (2S)-2-isopropylmalate</text>
        <dbReference type="Rhea" id="RHEA:32287"/>
        <dbReference type="ChEBI" id="CHEBI:1178"/>
        <dbReference type="ChEBI" id="CHEBI:35121"/>
        <dbReference type="EC" id="4.2.1.33"/>
    </reaction>
</comment>
<evidence type="ECO:0000256" key="7">
    <source>
        <dbReference type="ARBA" id="ARBA00022430"/>
    </source>
</evidence>
<evidence type="ECO:0000256" key="8">
    <source>
        <dbReference type="ARBA" id="ARBA00022485"/>
    </source>
</evidence>
<dbReference type="PANTHER" id="PTHR43822">
    <property type="entry name" value="HOMOACONITASE, MITOCHONDRIAL-RELATED"/>
    <property type="match status" value="1"/>
</dbReference>
<keyword evidence="8" id="KW-0004">4Fe-4S</keyword>
<dbReference type="InterPro" id="IPR001030">
    <property type="entry name" value="Acoase/IPM_deHydtase_lsu_aba"/>
</dbReference>
<evidence type="ECO:0000313" key="16">
    <source>
        <dbReference type="EMBL" id="MBB2931968.1"/>
    </source>
</evidence>
<evidence type="ECO:0000256" key="12">
    <source>
        <dbReference type="ARBA" id="ARBA00023014"/>
    </source>
</evidence>
<keyword evidence="10" id="KW-0479">Metal-binding</keyword>
<evidence type="ECO:0000256" key="3">
    <source>
        <dbReference type="ARBA" id="ARBA00002695"/>
    </source>
</evidence>
<comment type="pathway">
    <text evidence="4">Amino-acid biosynthesis; L-leucine biosynthesis; L-leucine from 3-methyl-2-oxobutanoate: step 2/4.</text>
</comment>
<dbReference type="PANTHER" id="PTHR43822:SF9">
    <property type="entry name" value="3-ISOPROPYLMALATE DEHYDRATASE"/>
    <property type="match status" value="1"/>
</dbReference>
<dbReference type="Proteomes" id="UP000533533">
    <property type="component" value="Unassembled WGS sequence"/>
</dbReference>
<dbReference type="RefSeq" id="WP_110387489.1">
    <property type="nucleotide sequence ID" value="NZ_JACHVZ010000023.1"/>
</dbReference>
<evidence type="ECO:0000256" key="4">
    <source>
        <dbReference type="ARBA" id="ARBA00004729"/>
    </source>
</evidence>
<protein>
    <recommendedName>
        <fullName evidence="6">3-isopropylmalate dehydratase</fullName>
        <ecNumber evidence="6">4.2.1.33</ecNumber>
    </recommendedName>
</protein>
<dbReference type="InterPro" id="IPR015931">
    <property type="entry name" value="Acnase/IPM_dHydase_lsu_aba_1/3"/>
</dbReference>
<comment type="subunit">
    <text evidence="5">Heterodimer of LeuC and LeuD.</text>
</comment>
<accession>A0ABR6FX08</accession>
<dbReference type="Gene3D" id="3.30.499.10">
    <property type="entry name" value="Aconitase, domain 3"/>
    <property type="match status" value="2"/>
</dbReference>
<dbReference type="Pfam" id="PF00330">
    <property type="entry name" value="Aconitase"/>
    <property type="match status" value="1"/>
</dbReference>
<keyword evidence="11" id="KW-0408">Iron</keyword>
<dbReference type="InterPro" id="IPR018136">
    <property type="entry name" value="Aconitase_4Fe-4S_BS"/>
</dbReference>
<dbReference type="GO" id="GO:0047508">
    <property type="term" value="F:(R)-2-methylmalate dehydratase activity"/>
    <property type="evidence" value="ECO:0007669"/>
    <property type="project" value="UniProtKB-EC"/>
</dbReference>
<dbReference type="NCBIfam" id="NF004016">
    <property type="entry name" value="PRK05478.1"/>
    <property type="match status" value="1"/>
</dbReference>
<evidence type="ECO:0000256" key="10">
    <source>
        <dbReference type="ARBA" id="ARBA00022723"/>
    </source>
</evidence>
<reference evidence="16 17" key="1">
    <citation type="submission" date="2020-08" db="EMBL/GenBank/DDBJ databases">
        <title>Genomic Encyclopedia of Type Strains, Phase IV (KMG-V): Genome sequencing to study the core and pangenomes of soil and plant-associated prokaryotes.</title>
        <authorList>
            <person name="Whitman W."/>
        </authorList>
    </citation>
    <scope>NUCLEOTIDE SEQUENCE [LARGE SCALE GENOMIC DNA]</scope>
    <source>
        <strain evidence="16 17">SRMrh-85</strain>
    </source>
</reference>